<evidence type="ECO:0008006" key="4">
    <source>
        <dbReference type="Google" id="ProtNLM"/>
    </source>
</evidence>
<evidence type="ECO:0000313" key="2">
    <source>
        <dbReference type="EMBL" id="CAA7051687.1"/>
    </source>
</evidence>
<comment type="caution">
    <text evidence="2">The sequence shown here is derived from an EMBL/GenBank/DDBJ whole genome shotgun (WGS) entry which is preliminary data.</text>
</comment>
<dbReference type="SUPFAM" id="SSF53098">
    <property type="entry name" value="Ribonuclease H-like"/>
    <property type="match status" value="1"/>
</dbReference>
<feature type="region of interest" description="Disordered" evidence="1">
    <location>
        <begin position="56"/>
        <end position="120"/>
    </location>
</feature>
<dbReference type="InterPro" id="IPR052160">
    <property type="entry name" value="Gypsy_RT_Integrase-like"/>
</dbReference>
<dbReference type="AlphaFoldDB" id="A0A6D2KBC6"/>
<accession>A0A6D2KBC6</accession>
<protein>
    <recommendedName>
        <fullName evidence="4">Integrase catalytic domain-containing protein</fullName>
    </recommendedName>
</protein>
<keyword evidence="3" id="KW-1185">Reference proteome</keyword>
<dbReference type="EMBL" id="CACVBM020001486">
    <property type="protein sequence ID" value="CAA7051687.1"/>
    <property type="molecule type" value="Genomic_DNA"/>
</dbReference>
<gene>
    <name evidence="2" type="ORF">MERR_LOCUS38922</name>
</gene>
<dbReference type="OrthoDB" id="1713704at2759"/>
<evidence type="ECO:0000313" key="3">
    <source>
        <dbReference type="Proteomes" id="UP000467841"/>
    </source>
</evidence>
<name>A0A6D2KBC6_9BRAS</name>
<dbReference type="InterPro" id="IPR012337">
    <property type="entry name" value="RNaseH-like_sf"/>
</dbReference>
<dbReference type="PANTHER" id="PTHR47266">
    <property type="entry name" value="ENDONUCLEASE-RELATED"/>
    <property type="match status" value="1"/>
</dbReference>
<dbReference type="GO" id="GO:0003676">
    <property type="term" value="F:nucleic acid binding"/>
    <property type="evidence" value="ECO:0007669"/>
    <property type="project" value="InterPro"/>
</dbReference>
<organism evidence="2 3">
    <name type="scientific">Microthlaspi erraticum</name>
    <dbReference type="NCBI Taxonomy" id="1685480"/>
    <lineage>
        <taxon>Eukaryota</taxon>
        <taxon>Viridiplantae</taxon>
        <taxon>Streptophyta</taxon>
        <taxon>Embryophyta</taxon>
        <taxon>Tracheophyta</taxon>
        <taxon>Spermatophyta</taxon>
        <taxon>Magnoliopsida</taxon>
        <taxon>eudicotyledons</taxon>
        <taxon>Gunneridae</taxon>
        <taxon>Pentapetalae</taxon>
        <taxon>rosids</taxon>
        <taxon>malvids</taxon>
        <taxon>Brassicales</taxon>
        <taxon>Brassicaceae</taxon>
        <taxon>Coluteocarpeae</taxon>
        <taxon>Microthlaspi</taxon>
    </lineage>
</organism>
<evidence type="ECO:0000256" key="1">
    <source>
        <dbReference type="SAM" id="MobiDB-lite"/>
    </source>
</evidence>
<dbReference type="InterPro" id="IPR036397">
    <property type="entry name" value="RNaseH_sf"/>
</dbReference>
<dbReference type="Proteomes" id="UP000467841">
    <property type="component" value="Unassembled WGS sequence"/>
</dbReference>
<sequence>MGPFPSSYGNLYIFVAVDYVSKWVEALASPTNDAKVVPKMFKSVIFPRFGVPRVTSSRSYLGSKKPKRWPTKQLALTPPEVARANEEGRDPPPPPNPQDPAGDVNVQPQADVQTIGDYDSADASSRIETLSIHHFLQGMTMRSSLRS</sequence>
<proteinExistence type="predicted"/>
<reference evidence="2" key="1">
    <citation type="submission" date="2020-01" db="EMBL/GenBank/DDBJ databases">
        <authorList>
            <person name="Mishra B."/>
        </authorList>
    </citation>
    <scope>NUCLEOTIDE SEQUENCE [LARGE SCALE GENOMIC DNA]</scope>
</reference>
<dbReference type="Gene3D" id="3.30.420.10">
    <property type="entry name" value="Ribonuclease H-like superfamily/Ribonuclease H"/>
    <property type="match status" value="1"/>
</dbReference>